<dbReference type="InterPro" id="IPR019410">
    <property type="entry name" value="Methyltransf_16"/>
</dbReference>
<evidence type="ECO:0000313" key="2">
    <source>
        <dbReference type="Proteomes" id="UP000677054"/>
    </source>
</evidence>
<dbReference type="PANTHER" id="PTHR23108">
    <property type="entry name" value="METHYLTRANSFERASE-RELATED"/>
    <property type="match status" value="1"/>
</dbReference>
<dbReference type="InterPro" id="IPR038899">
    <property type="entry name" value="METTL22"/>
</dbReference>
<dbReference type="OrthoDB" id="46564at2759"/>
<name>A0A7R8X5B1_9CRUS</name>
<evidence type="ECO:0008006" key="3">
    <source>
        <dbReference type="Google" id="ProtNLM"/>
    </source>
</evidence>
<proteinExistence type="predicted"/>
<protein>
    <recommendedName>
        <fullName evidence="3">Methyltransferase-like protein 22</fullName>
    </recommendedName>
</protein>
<dbReference type="Gene3D" id="3.40.50.150">
    <property type="entry name" value="Vaccinia Virus protein VP39"/>
    <property type="match status" value="1"/>
</dbReference>
<keyword evidence="2" id="KW-1185">Reference proteome</keyword>
<sequence length="304" mass="34040">MRPRGMGEATVTSELCCEVDFTPDQTANEGFRGESRFRFSIPGLDEERGNEIGEDEDGDLLLPRSRPKEFCISVRQSTRTPLARVGEQVWRGALYLADFLVSRGEALTDGVLLELGAGTGLTSVVAAALGARHVVATDVDVGTILEQCRANVEGNSSLLRGEIEVLGLDWTRPVEDQISLWPKDTREKLDSLRFIIAADVVYHNELTEAFMGTVTALFSLYPSIKAAFIALEKRQVPCHASFSPIRSQYVFTVEELDTVAPMYEYFVSLVRKLKGLKASVIEDEFQQFFCYQRTKELVLWKIER</sequence>
<evidence type="ECO:0000313" key="1">
    <source>
        <dbReference type="EMBL" id="CAD7241213.1"/>
    </source>
</evidence>
<dbReference type="AlphaFoldDB" id="A0A7R8X5B1"/>
<dbReference type="SUPFAM" id="SSF53335">
    <property type="entry name" value="S-adenosyl-L-methionine-dependent methyltransferases"/>
    <property type="match status" value="1"/>
</dbReference>
<accession>A0A7R8X5B1</accession>
<dbReference type="EMBL" id="CAJPEV010000109">
    <property type="protein sequence ID" value="CAG0880720.1"/>
    <property type="molecule type" value="Genomic_DNA"/>
</dbReference>
<dbReference type="InterPro" id="IPR029063">
    <property type="entry name" value="SAM-dependent_MTases_sf"/>
</dbReference>
<gene>
    <name evidence="1" type="ORF">DSTB1V02_LOCUS1213</name>
</gene>
<dbReference type="PANTHER" id="PTHR23108:SF0">
    <property type="entry name" value="METHYLTRANSFERASE-LIKE PROTEIN 22"/>
    <property type="match status" value="1"/>
</dbReference>
<reference evidence="1" key="1">
    <citation type="submission" date="2020-11" db="EMBL/GenBank/DDBJ databases">
        <authorList>
            <person name="Tran Van P."/>
        </authorList>
    </citation>
    <scope>NUCLEOTIDE SEQUENCE</scope>
</reference>
<dbReference type="GO" id="GO:0005634">
    <property type="term" value="C:nucleus"/>
    <property type="evidence" value="ECO:0007669"/>
    <property type="project" value="TreeGrafter"/>
</dbReference>
<dbReference type="Pfam" id="PF10294">
    <property type="entry name" value="Methyltransf_16"/>
    <property type="match status" value="1"/>
</dbReference>
<dbReference type="CDD" id="cd02440">
    <property type="entry name" value="AdoMet_MTases"/>
    <property type="match status" value="1"/>
</dbReference>
<organism evidence="1">
    <name type="scientific">Darwinula stevensoni</name>
    <dbReference type="NCBI Taxonomy" id="69355"/>
    <lineage>
        <taxon>Eukaryota</taxon>
        <taxon>Metazoa</taxon>
        <taxon>Ecdysozoa</taxon>
        <taxon>Arthropoda</taxon>
        <taxon>Crustacea</taxon>
        <taxon>Oligostraca</taxon>
        <taxon>Ostracoda</taxon>
        <taxon>Podocopa</taxon>
        <taxon>Podocopida</taxon>
        <taxon>Darwinulocopina</taxon>
        <taxon>Darwinuloidea</taxon>
        <taxon>Darwinulidae</taxon>
        <taxon>Darwinula</taxon>
    </lineage>
</organism>
<dbReference type="EMBL" id="LR899626">
    <property type="protein sequence ID" value="CAD7241213.1"/>
    <property type="molecule type" value="Genomic_DNA"/>
</dbReference>
<dbReference type="GO" id="GO:0008276">
    <property type="term" value="F:protein methyltransferase activity"/>
    <property type="evidence" value="ECO:0007669"/>
    <property type="project" value="InterPro"/>
</dbReference>
<dbReference type="Proteomes" id="UP000677054">
    <property type="component" value="Unassembled WGS sequence"/>
</dbReference>